<organism evidence="3 4">
    <name type="scientific">Actinospica acidithermotolerans</name>
    <dbReference type="NCBI Taxonomy" id="2828514"/>
    <lineage>
        <taxon>Bacteria</taxon>
        <taxon>Bacillati</taxon>
        <taxon>Actinomycetota</taxon>
        <taxon>Actinomycetes</taxon>
        <taxon>Catenulisporales</taxon>
        <taxon>Actinospicaceae</taxon>
        <taxon>Actinospica</taxon>
    </lineage>
</organism>
<dbReference type="AlphaFoldDB" id="A0A941II23"/>
<dbReference type="PANTHER" id="PTHR35174">
    <property type="entry name" value="BLL7171 PROTEIN-RELATED"/>
    <property type="match status" value="1"/>
</dbReference>
<evidence type="ECO:0000313" key="4">
    <source>
        <dbReference type="Proteomes" id="UP000676325"/>
    </source>
</evidence>
<proteinExistence type="inferred from homology"/>
<reference evidence="3" key="1">
    <citation type="submission" date="2021-04" db="EMBL/GenBank/DDBJ databases">
        <title>Genome based classification of Actinospica acidithermotolerans sp. nov., an actinobacterium isolated from an Indonesian hot spring.</title>
        <authorList>
            <person name="Kusuma A.B."/>
            <person name="Putra K.E."/>
            <person name="Nafisah S."/>
            <person name="Loh J."/>
            <person name="Nouioui I."/>
            <person name="Goodfellow M."/>
        </authorList>
    </citation>
    <scope>NUCLEOTIDE SEQUENCE</scope>
    <source>
        <strain evidence="3">MGRD01-02</strain>
    </source>
</reference>
<sequence>MEMSQYLVLIYEDEAAYATGDAALFQRVMDAHNKFGAENKDAIVGGEALQPTSTATSIRGGVVTDGPFAETKEALGGYYLIEAADLDAALAVAKQVPAEFGGVEVRPLMVFDQQ</sequence>
<dbReference type="Pfam" id="PF03795">
    <property type="entry name" value="YCII"/>
    <property type="match status" value="1"/>
</dbReference>
<dbReference type="InterPro" id="IPR011008">
    <property type="entry name" value="Dimeric_a/b-barrel"/>
</dbReference>
<dbReference type="Proteomes" id="UP000676325">
    <property type="component" value="Unassembled WGS sequence"/>
</dbReference>
<dbReference type="EMBL" id="JAGSOH010000043">
    <property type="protein sequence ID" value="MBR7827864.1"/>
    <property type="molecule type" value="Genomic_DNA"/>
</dbReference>
<dbReference type="PANTHER" id="PTHR35174:SF3">
    <property type="entry name" value="BLL7171 PROTEIN"/>
    <property type="match status" value="1"/>
</dbReference>
<dbReference type="Gene3D" id="3.30.70.1060">
    <property type="entry name" value="Dimeric alpha+beta barrel"/>
    <property type="match status" value="1"/>
</dbReference>
<evidence type="ECO:0000256" key="1">
    <source>
        <dbReference type="ARBA" id="ARBA00007689"/>
    </source>
</evidence>
<gene>
    <name evidence="3" type="ORF">KDK95_16210</name>
</gene>
<comment type="similarity">
    <text evidence="1">Belongs to the YciI family.</text>
</comment>
<dbReference type="InterPro" id="IPR005545">
    <property type="entry name" value="YCII"/>
</dbReference>
<name>A0A941II23_9ACTN</name>
<evidence type="ECO:0000259" key="2">
    <source>
        <dbReference type="Pfam" id="PF03795"/>
    </source>
</evidence>
<evidence type="ECO:0000313" key="3">
    <source>
        <dbReference type="EMBL" id="MBR7827864.1"/>
    </source>
</evidence>
<keyword evidence="4" id="KW-1185">Reference proteome</keyword>
<protein>
    <recommendedName>
        <fullName evidence="2">YCII-related domain-containing protein</fullName>
    </recommendedName>
</protein>
<feature type="domain" description="YCII-related" evidence="2">
    <location>
        <begin position="5"/>
        <end position="111"/>
    </location>
</feature>
<dbReference type="SUPFAM" id="SSF54909">
    <property type="entry name" value="Dimeric alpha+beta barrel"/>
    <property type="match status" value="1"/>
</dbReference>
<comment type="caution">
    <text evidence="3">The sequence shown here is derived from an EMBL/GenBank/DDBJ whole genome shotgun (WGS) entry which is preliminary data.</text>
</comment>
<accession>A0A941II23</accession>